<dbReference type="Proteomes" id="UP000000493">
    <property type="component" value="Chromosome"/>
</dbReference>
<feature type="domain" description="Beta-galactosidase" evidence="5">
    <location>
        <begin position="476"/>
        <end position="554"/>
    </location>
</feature>
<dbReference type="Gene3D" id="2.60.120.260">
    <property type="entry name" value="Galactose-binding domain-like"/>
    <property type="match status" value="1"/>
</dbReference>
<evidence type="ECO:0000259" key="5">
    <source>
        <dbReference type="Pfam" id="PF16353"/>
    </source>
</evidence>
<dbReference type="EC" id="3.2.1.23" evidence="2"/>
<protein>
    <recommendedName>
        <fullName evidence="2">beta-galactosidase</fullName>
        <ecNumber evidence="2">3.2.1.23</ecNumber>
    </recommendedName>
</protein>
<dbReference type="SUPFAM" id="SSF49785">
    <property type="entry name" value="Galactose-binding domain-like"/>
    <property type="match status" value="1"/>
</dbReference>
<dbReference type="KEGG" id="rsi:Runsl_3001"/>
<evidence type="ECO:0000256" key="3">
    <source>
        <dbReference type="ARBA" id="ARBA00022801"/>
    </source>
</evidence>
<comment type="catalytic activity">
    <reaction evidence="1">
        <text>Hydrolysis of terminal non-reducing beta-D-galactose residues in beta-D-galactosides.</text>
        <dbReference type="EC" id="3.2.1.23"/>
    </reaction>
</comment>
<dbReference type="InterPro" id="IPR008979">
    <property type="entry name" value="Galactose-bd-like_sf"/>
</dbReference>
<keyword evidence="4" id="KW-0326">Glycosidase</keyword>
<dbReference type="SUPFAM" id="SSF49303">
    <property type="entry name" value="beta-Galactosidase/glucuronidase domain"/>
    <property type="match status" value="1"/>
</dbReference>
<name>A0A7U3ZLI1_RUNSL</name>
<reference evidence="6 7" key="2">
    <citation type="journal article" date="2012" name="Stand. Genomic Sci.">
        <title>Complete genome sequence of the aquatic bacterium Runella slithyformis type strain (LSU 4(T)).</title>
        <authorList>
            <person name="Copeland A."/>
            <person name="Zhang X."/>
            <person name="Misra M."/>
            <person name="Lapidus A."/>
            <person name="Nolan M."/>
            <person name="Lucas S."/>
            <person name="Deshpande S."/>
            <person name="Cheng J.F."/>
            <person name="Tapia R."/>
            <person name="Goodwin L.A."/>
            <person name="Pitluck S."/>
            <person name="Liolios K."/>
            <person name="Pagani I."/>
            <person name="Ivanova N."/>
            <person name="Mikhailova N."/>
            <person name="Pati A."/>
            <person name="Chen A."/>
            <person name="Palaniappan K."/>
            <person name="Land M."/>
            <person name="Hauser L."/>
            <person name="Pan C."/>
            <person name="Jeffries C.D."/>
            <person name="Detter J.C."/>
            <person name="Brambilla E.M."/>
            <person name="Rohde M."/>
            <person name="Djao O.D."/>
            <person name="Goker M."/>
            <person name="Sikorski J."/>
            <person name="Tindall B.J."/>
            <person name="Woyke T."/>
            <person name="Bristow J."/>
            <person name="Eisen J.A."/>
            <person name="Markowitz V."/>
            <person name="Hugenholtz P."/>
            <person name="Kyrpides N.C."/>
            <person name="Klenk H.P."/>
            <person name="Mavromatis K."/>
        </authorList>
    </citation>
    <scope>NUCLEOTIDE SEQUENCE [LARGE SCALE GENOMIC DNA]</scope>
    <source>
        <strain evidence="7">ATCC 29530 / DSM 19594 / LMG 11500 / NCIMB 11436 / LSU 4</strain>
    </source>
</reference>
<dbReference type="Gene3D" id="3.20.20.80">
    <property type="entry name" value="Glycosidases"/>
    <property type="match status" value="1"/>
</dbReference>
<dbReference type="InterPro" id="IPR032312">
    <property type="entry name" value="LacZ_4"/>
</dbReference>
<dbReference type="Pfam" id="PF16353">
    <property type="entry name" value="LacZ_4"/>
    <property type="match status" value="1"/>
</dbReference>
<dbReference type="EMBL" id="CP002859">
    <property type="protein sequence ID" value="AEI49386.1"/>
    <property type="molecule type" value="Genomic_DNA"/>
</dbReference>
<evidence type="ECO:0000313" key="7">
    <source>
        <dbReference type="Proteomes" id="UP000000493"/>
    </source>
</evidence>
<dbReference type="InterPro" id="IPR013783">
    <property type="entry name" value="Ig-like_fold"/>
</dbReference>
<dbReference type="Gene3D" id="2.60.40.10">
    <property type="entry name" value="Immunoglobulins"/>
    <property type="match status" value="1"/>
</dbReference>
<gene>
    <name evidence="6" type="ordered locus">Runsl_3001</name>
</gene>
<proteinExistence type="predicted"/>
<dbReference type="InterPro" id="IPR050347">
    <property type="entry name" value="Bact_Beta-galactosidase"/>
</dbReference>
<sequence>MLYCCTSFAQTKEGIEPILIEYQVPQFSEAEASRFDFRKTSNFMDLRFGWTTKGGKTNENIALDGPYSKTSKNTRYTKTFILSDAFKNRGSVFLHLEQLNSSFSIYLNEFKLDNSIGLHYLTYDISKIITDSLNTLVIQTQGENSQIPIQDIFVFGTPKFYFYSLSMGLMDTGNNDYVTCRSGINKLDIYNEISYETSVKVFRKDFTYSPHLLQSSFGVKSYFNDDATESYYKVYSHTTGVRGNIFKNSRIDGGCSRSPRVAASWNAESPKLYKVIHKAQTNANTDSMFSYQYLGFKTMVTHTDQSVVFNNKPITLKAIAIPSVYGKEEDIRQKLMWLKQNHFNTVVLSEYAPKICYQLCDTLGIYIVNSIDPNRIEKAKQLYQYQIKNSCVIGSMYLQPLNKTQLISLKRANGRQSGTEEIPRKFLLQSSKSASIADITFGFEEIGNGTNPRLENLKSHYSPINIIHVDSLPNTVVIQNLFDFWQLGNEITLRWELLENETIIQQKELSEINIQPHQFKEIALNFRPFVKKTTAQYTLRIVANYANKPFWADNSSIYSRGFVLKNNF</sequence>
<evidence type="ECO:0000256" key="4">
    <source>
        <dbReference type="ARBA" id="ARBA00023295"/>
    </source>
</evidence>
<dbReference type="PANTHER" id="PTHR46323:SF2">
    <property type="entry name" value="BETA-GALACTOSIDASE"/>
    <property type="match status" value="1"/>
</dbReference>
<evidence type="ECO:0000256" key="2">
    <source>
        <dbReference type="ARBA" id="ARBA00012756"/>
    </source>
</evidence>
<dbReference type="GO" id="GO:0005990">
    <property type="term" value="P:lactose catabolic process"/>
    <property type="evidence" value="ECO:0007669"/>
    <property type="project" value="TreeGrafter"/>
</dbReference>
<dbReference type="GO" id="GO:0004565">
    <property type="term" value="F:beta-galactosidase activity"/>
    <property type="evidence" value="ECO:0007669"/>
    <property type="project" value="UniProtKB-EC"/>
</dbReference>
<dbReference type="InterPro" id="IPR036156">
    <property type="entry name" value="Beta-gal/glucu_dom_sf"/>
</dbReference>
<evidence type="ECO:0000313" key="6">
    <source>
        <dbReference type="EMBL" id="AEI49386.1"/>
    </source>
</evidence>
<dbReference type="GO" id="GO:0009341">
    <property type="term" value="C:beta-galactosidase complex"/>
    <property type="evidence" value="ECO:0007669"/>
    <property type="project" value="TreeGrafter"/>
</dbReference>
<keyword evidence="3" id="KW-0378">Hydrolase</keyword>
<dbReference type="PANTHER" id="PTHR46323">
    <property type="entry name" value="BETA-GALACTOSIDASE"/>
    <property type="match status" value="1"/>
</dbReference>
<keyword evidence="7" id="KW-1185">Reference proteome</keyword>
<organism evidence="6 7">
    <name type="scientific">Runella slithyformis (strain ATCC 29530 / DSM 19594 / LMG 11500 / NCIMB 11436 / LSU 4)</name>
    <dbReference type="NCBI Taxonomy" id="761193"/>
    <lineage>
        <taxon>Bacteria</taxon>
        <taxon>Pseudomonadati</taxon>
        <taxon>Bacteroidota</taxon>
        <taxon>Cytophagia</taxon>
        <taxon>Cytophagales</taxon>
        <taxon>Spirosomataceae</taxon>
        <taxon>Runella</taxon>
    </lineage>
</organism>
<reference evidence="7" key="1">
    <citation type="submission" date="2011-06" db="EMBL/GenBank/DDBJ databases">
        <title>The complete genome of chromosome of Runella slithyformis DSM 19594.</title>
        <authorList>
            <consortium name="US DOE Joint Genome Institute (JGI-PGF)"/>
            <person name="Lucas S."/>
            <person name="Han J."/>
            <person name="Lapidus A."/>
            <person name="Bruce D."/>
            <person name="Goodwin L."/>
            <person name="Pitluck S."/>
            <person name="Peters L."/>
            <person name="Kyrpides N."/>
            <person name="Mavromatis K."/>
            <person name="Ivanova N."/>
            <person name="Ovchinnikova G."/>
            <person name="Zhang X."/>
            <person name="Misra M."/>
            <person name="Detter J.C."/>
            <person name="Tapia R."/>
            <person name="Han C."/>
            <person name="Land M."/>
            <person name="Hauser L."/>
            <person name="Markowitz V."/>
            <person name="Cheng J.-F."/>
            <person name="Hugenholtz P."/>
            <person name="Woyke T."/>
            <person name="Wu D."/>
            <person name="Tindall B."/>
            <person name="Faehrich R."/>
            <person name="Brambilla E."/>
            <person name="Klenk H.-P."/>
            <person name="Eisen J.A."/>
        </authorList>
    </citation>
    <scope>NUCLEOTIDE SEQUENCE [LARGE SCALE GENOMIC DNA]</scope>
    <source>
        <strain evidence="7">ATCC 29530 / DSM 19594 / LMG 11500 / NCIMB 11436 / LSU 4</strain>
    </source>
</reference>
<dbReference type="AlphaFoldDB" id="A0A7U3ZLI1"/>
<accession>A0A7U3ZLI1</accession>
<evidence type="ECO:0000256" key="1">
    <source>
        <dbReference type="ARBA" id="ARBA00001412"/>
    </source>
</evidence>